<dbReference type="EMBL" id="CP157962">
    <property type="protein sequence ID" value="XBT96977.1"/>
    <property type="molecule type" value="Genomic_DNA"/>
</dbReference>
<organism evidence="2">
    <name type="scientific">Rhizobium sp. ZPR3</name>
    <dbReference type="NCBI Taxonomy" id="3158967"/>
    <lineage>
        <taxon>Bacteria</taxon>
        <taxon>Pseudomonadati</taxon>
        <taxon>Pseudomonadota</taxon>
        <taxon>Alphaproteobacteria</taxon>
        <taxon>Hyphomicrobiales</taxon>
        <taxon>Rhizobiaceae</taxon>
        <taxon>Rhizobium/Agrobacterium group</taxon>
        <taxon>Rhizobium</taxon>
    </lineage>
</organism>
<dbReference type="AlphaFoldDB" id="A0AAU7S3F4"/>
<protein>
    <submittedName>
        <fullName evidence="2">Uncharacterized protein</fullName>
    </submittedName>
</protein>
<dbReference type="RefSeq" id="WP_349961876.1">
    <property type="nucleotide sequence ID" value="NZ_CP157962.1"/>
</dbReference>
<evidence type="ECO:0000256" key="1">
    <source>
        <dbReference type="SAM" id="MobiDB-lite"/>
    </source>
</evidence>
<evidence type="ECO:0000313" key="2">
    <source>
        <dbReference type="EMBL" id="XBT96977.1"/>
    </source>
</evidence>
<proteinExistence type="predicted"/>
<gene>
    <name evidence="2" type="ORF">ABM479_32590</name>
</gene>
<feature type="compositionally biased region" description="Basic and acidic residues" evidence="1">
    <location>
        <begin position="30"/>
        <end position="40"/>
    </location>
</feature>
<name>A0AAU7S3F4_9HYPH</name>
<feature type="compositionally biased region" description="Polar residues" evidence="1">
    <location>
        <begin position="1"/>
        <end position="13"/>
    </location>
</feature>
<sequence>MTTMKWNPQSNFPENYRQKTDAVGSAYNRGDQKDREQGGR</sequence>
<feature type="region of interest" description="Disordered" evidence="1">
    <location>
        <begin position="1"/>
        <end position="40"/>
    </location>
</feature>
<geneLocation type="plasmid" evidence="2">
    <name>unnamed2</name>
</geneLocation>
<accession>A0AAU7S3F4</accession>
<keyword evidence="2" id="KW-0614">Plasmid</keyword>
<reference evidence="2" key="1">
    <citation type="submission" date="2024-06" db="EMBL/GenBank/DDBJ databases">
        <authorList>
            <person name="Li T."/>
            <person name="Gao R."/>
        </authorList>
    </citation>
    <scope>NUCLEOTIDE SEQUENCE</scope>
    <source>
        <strain evidence="2">ZPR3</strain>
        <plasmid evidence="2">unnamed2</plasmid>
    </source>
</reference>